<sequence length="272" mass="29676">QFANTTVFETANEKFNISITFDSSKFPTSSAVLNYNGTNYAGTKTGVGDNLVFTRTLDIPTTEDAQNRIYFWNVTLNNGSDNSFVTALTDQNTTNITFQECGAGVVDTIFLNITFQDEDLGDFISASVPSSTFDFWLGNGDAKELYSFNDSSDNAQYNFCGSPNQTMHTGISFNYEKSPGFAVRNYAAAPDLSNTTTHTTLQLSGTANGAYITLQILTKSDNPISGVNVQVERKISGAWTVVGNGVSDDAGQVVFFLDQTLDHKFTITHDDY</sequence>
<dbReference type="AlphaFoldDB" id="X1B5Z8"/>
<dbReference type="EMBL" id="BART01028443">
    <property type="protein sequence ID" value="GAG90480.1"/>
    <property type="molecule type" value="Genomic_DNA"/>
</dbReference>
<feature type="non-terminal residue" evidence="1">
    <location>
        <position position="272"/>
    </location>
</feature>
<evidence type="ECO:0000313" key="1">
    <source>
        <dbReference type="EMBL" id="GAG90480.1"/>
    </source>
</evidence>
<name>X1B5Z8_9ZZZZ</name>
<protein>
    <submittedName>
        <fullName evidence="1">Uncharacterized protein</fullName>
    </submittedName>
</protein>
<gene>
    <name evidence="1" type="ORF">S01H4_50147</name>
</gene>
<accession>X1B5Z8</accession>
<reference evidence="1" key="1">
    <citation type="journal article" date="2014" name="Front. Microbiol.">
        <title>High frequency of phylogenetically diverse reductive dehalogenase-homologous genes in deep subseafloor sedimentary metagenomes.</title>
        <authorList>
            <person name="Kawai M."/>
            <person name="Futagami T."/>
            <person name="Toyoda A."/>
            <person name="Takaki Y."/>
            <person name="Nishi S."/>
            <person name="Hori S."/>
            <person name="Arai W."/>
            <person name="Tsubouchi T."/>
            <person name="Morono Y."/>
            <person name="Uchiyama I."/>
            <person name="Ito T."/>
            <person name="Fujiyama A."/>
            <person name="Inagaki F."/>
            <person name="Takami H."/>
        </authorList>
    </citation>
    <scope>NUCLEOTIDE SEQUENCE</scope>
    <source>
        <strain evidence="1">Expedition CK06-06</strain>
    </source>
</reference>
<organism evidence="1">
    <name type="scientific">marine sediment metagenome</name>
    <dbReference type="NCBI Taxonomy" id="412755"/>
    <lineage>
        <taxon>unclassified sequences</taxon>
        <taxon>metagenomes</taxon>
        <taxon>ecological metagenomes</taxon>
    </lineage>
</organism>
<comment type="caution">
    <text evidence="1">The sequence shown here is derived from an EMBL/GenBank/DDBJ whole genome shotgun (WGS) entry which is preliminary data.</text>
</comment>
<feature type="non-terminal residue" evidence="1">
    <location>
        <position position="1"/>
    </location>
</feature>
<proteinExistence type="predicted"/>